<dbReference type="Proteomes" id="UP000291072">
    <property type="component" value="Unassembled WGS sequence"/>
</dbReference>
<evidence type="ECO:0000313" key="1">
    <source>
        <dbReference type="EMBL" id="TCG10380.1"/>
    </source>
</evidence>
<proteinExistence type="predicted"/>
<protein>
    <submittedName>
        <fullName evidence="1">DUF448 domain-containing protein</fullName>
    </submittedName>
</protein>
<accession>A0A4R0XPY2</accession>
<dbReference type="SUPFAM" id="SSF64376">
    <property type="entry name" value="YlxR-like"/>
    <property type="match status" value="1"/>
</dbReference>
<dbReference type="AlphaFoldDB" id="A0A4R0XPY2"/>
<reference evidence="1 2" key="1">
    <citation type="submission" date="2018-02" db="EMBL/GenBank/DDBJ databases">
        <title>Mycoplasma marinum and Mycoplasma todarodis sp. nov., moderately halophilic and psychrotolerant mycoplasmas isolated from cephalopods.</title>
        <authorList>
            <person name="Viver T."/>
        </authorList>
    </citation>
    <scope>NUCLEOTIDE SEQUENCE [LARGE SCALE GENOMIC DNA]</scope>
    <source>
        <strain evidence="1 2">5H</strain>
    </source>
</reference>
<evidence type="ECO:0000313" key="2">
    <source>
        <dbReference type="Proteomes" id="UP000291072"/>
    </source>
</evidence>
<dbReference type="EMBL" id="PSZP01000053">
    <property type="protein sequence ID" value="TCG10380.1"/>
    <property type="molecule type" value="Genomic_DNA"/>
</dbReference>
<keyword evidence="2" id="KW-1185">Reference proteome</keyword>
<comment type="caution">
    <text evidence="1">The sequence shown here is derived from an EMBL/GenBank/DDBJ whole genome shotgun (WGS) entry which is preliminary data.</text>
</comment>
<feature type="non-terminal residue" evidence="1">
    <location>
        <position position="27"/>
    </location>
</feature>
<name>A0A4R0XPY2_9MOLU</name>
<dbReference type="Gene3D" id="3.30.1230.10">
    <property type="entry name" value="YlxR-like"/>
    <property type="match status" value="1"/>
</dbReference>
<gene>
    <name evidence="1" type="ORF">C4B25_04485</name>
</gene>
<organism evidence="1 2">
    <name type="scientific">Mycoplasma todarodis</name>
    <dbReference type="NCBI Taxonomy" id="1937191"/>
    <lineage>
        <taxon>Bacteria</taxon>
        <taxon>Bacillati</taxon>
        <taxon>Mycoplasmatota</taxon>
        <taxon>Mollicutes</taxon>
        <taxon>Mycoplasmataceae</taxon>
        <taxon>Mycoplasma</taxon>
    </lineage>
</organism>
<sequence>MKKNNQRTCIATGQKFDKSELIRVVKF</sequence>
<dbReference type="InterPro" id="IPR035931">
    <property type="entry name" value="YlxR-like_sf"/>
</dbReference>